<keyword evidence="2" id="KW-0472">Membrane</keyword>
<feature type="compositionally biased region" description="Low complexity" evidence="1">
    <location>
        <begin position="26"/>
        <end position="36"/>
    </location>
</feature>
<comment type="caution">
    <text evidence="3">The sequence shown here is derived from an EMBL/GenBank/DDBJ whole genome shotgun (WGS) entry which is preliminary data.</text>
</comment>
<sequence length="155" mass="16553">MSNHDEKPLVGVNANLAVPEKAALPSVVTTTTPVKSKSARSSADLTPRTDKTENPFDTDLEAMLPANESTLPGCVRRETTNKNDCQVWPGVAEWKQKAKEAKAARTRKSCNCLAGLSHRNRIIAKILIVLLIVGIAVGVGFGVSKPLGAPIWGNN</sequence>
<proteinExistence type="predicted"/>
<organism evidence="3 4">
    <name type="scientific">Sarocladium strictum</name>
    <name type="common">Black bundle disease fungus</name>
    <name type="synonym">Acremonium strictum</name>
    <dbReference type="NCBI Taxonomy" id="5046"/>
    <lineage>
        <taxon>Eukaryota</taxon>
        <taxon>Fungi</taxon>
        <taxon>Dikarya</taxon>
        <taxon>Ascomycota</taxon>
        <taxon>Pezizomycotina</taxon>
        <taxon>Sordariomycetes</taxon>
        <taxon>Hypocreomycetidae</taxon>
        <taxon>Hypocreales</taxon>
        <taxon>Sarocladiaceae</taxon>
        <taxon>Sarocladium</taxon>
    </lineage>
</organism>
<accession>A0AA39GEW2</accession>
<reference evidence="3" key="1">
    <citation type="submission" date="2022-10" db="EMBL/GenBank/DDBJ databases">
        <title>Determination and structural analysis of whole genome sequence of Sarocladium strictum F4-1.</title>
        <authorList>
            <person name="Hu L."/>
            <person name="Jiang Y."/>
        </authorList>
    </citation>
    <scope>NUCLEOTIDE SEQUENCE</scope>
    <source>
        <strain evidence="3">F4-1</strain>
    </source>
</reference>
<name>A0AA39GEW2_SARSR</name>
<gene>
    <name evidence="3" type="ORF">NLU13_7914</name>
</gene>
<dbReference type="EMBL" id="JAPDFR010000007">
    <property type="protein sequence ID" value="KAK0385438.1"/>
    <property type="molecule type" value="Genomic_DNA"/>
</dbReference>
<evidence type="ECO:0000256" key="1">
    <source>
        <dbReference type="SAM" id="MobiDB-lite"/>
    </source>
</evidence>
<feature type="transmembrane region" description="Helical" evidence="2">
    <location>
        <begin position="122"/>
        <end position="143"/>
    </location>
</feature>
<dbReference type="AlphaFoldDB" id="A0AA39GEW2"/>
<evidence type="ECO:0000256" key="2">
    <source>
        <dbReference type="SAM" id="Phobius"/>
    </source>
</evidence>
<keyword evidence="2" id="KW-1133">Transmembrane helix</keyword>
<keyword evidence="4" id="KW-1185">Reference proteome</keyword>
<keyword evidence="2" id="KW-0812">Transmembrane</keyword>
<feature type="region of interest" description="Disordered" evidence="1">
    <location>
        <begin position="26"/>
        <end position="58"/>
    </location>
</feature>
<evidence type="ECO:0000313" key="4">
    <source>
        <dbReference type="Proteomes" id="UP001175261"/>
    </source>
</evidence>
<dbReference type="Proteomes" id="UP001175261">
    <property type="component" value="Unassembled WGS sequence"/>
</dbReference>
<protein>
    <submittedName>
        <fullName evidence="3">Uncharacterized protein</fullName>
    </submittedName>
</protein>
<evidence type="ECO:0000313" key="3">
    <source>
        <dbReference type="EMBL" id="KAK0385438.1"/>
    </source>
</evidence>